<proteinExistence type="predicted"/>
<dbReference type="Proteomes" id="UP000035642">
    <property type="component" value="Unassembled WGS sequence"/>
</dbReference>
<reference evidence="3" key="2">
    <citation type="submission" date="2017-02" db="UniProtKB">
        <authorList>
            <consortium name="WormBaseParasite"/>
        </authorList>
    </citation>
    <scope>IDENTIFICATION</scope>
</reference>
<dbReference type="AlphaFoldDB" id="A0A0K0DP73"/>
<dbReference type="WBParaSite" id="ACAC_0001356201-mRNA-1">
    <property type="protein sequence ID" value="ACAC_0001356201-mRNA-1"/>
    <property type="gene ID" value="ACAC_0001356201"/>
</dbReference>
<accession>A0A0K0DP73</accession>
<reference evidence="2" key="1">
    <citation type="submission" date="2012-09" db="EMBL/GenBank/DDBJ databases">
        <authorList>
            <person name="Martin A.A."/>
        </authorList>
    </citation>
    <scope>NUCLEOTIDE SEQUENCE</scope>
</reference>
<feature type="region of interest" description="Disordered" evidence="1">
    <location>
        <begin position="1"/>
        <end position="24"/>
    </location>
</feature>
<evidence type="ECO:0000256" key="1">
    <source>
        <dbReference type="SAM" id="MobiDB-lite"/>
    </source>
</evidence>
<protein>
    <submittedName>
        <fullName evidence="3">Pyridoxamine 5'-phosphate oxidase family protein</fullName>
    </submittedName>
</protein>
<evidence type="ECO:0000313" key="3">
    <source>
        <dbReference type="WBParaSite" id="ACAC_0001356201-mRNA-1"/>
    </source>
</evidence>
<name>A0A0K0DP73_ANGCA</name>
<keyword evidence="2" id="KW-1185">Reference proteome</keyword>
<organism evidence="2 3">
    <name type="scientific">Angiostrongylus cantonensis</name>
    <name type="common">Rat lungworm</name>
    <dbReference type="NCBI Taxonomy" id="6313"/>
    <lineage>
        <taxon>Eukaryota</taxon>
        <taxon>Metazoa</taxon>
        <taxon>Ecdysozoa</taxon>
        <taxon>Nematoda</taxon>
        <taxon>Chromadorea</taxon>
        <taxon>Rhabditida</taxon>
        <taxon>Rhabditina</taxon>
        <taxon>Rhabditomorpha</taxon>
        <taxon>Strongyloidea</taxon>
        <taxon>Metastrongylidae</taxon>
        <taxon>Angiostrongylus</taxon>
    </lineage>
</organism>
<evidence type="ECO:0000313" key="2">
    <source>
        <dbReference type="Proteomes" id="UP000035642"/>
    </source>
</evidence>
<sequence length="74" mass="8243">MQKVTDFPHTTDLPHMSDLEPPGETRRRHLFNAVYDNGEDLFLGTCDSRGVGGVGVLVDTSLFMNIDSFEQLTT</sequence>